<evidence type="ECO:0000256" key="6">
    <source>
        <dbReference type="SAM" id="MobiDB-lite"/>
    </source>
</evidence>
<evidence type="ECO:0000256" key="5">
    <source>
        <dbReference type="ARBA" id="ARBA00035392"/>
    </source>
</evidence>
<evidence type="ECO:0000313" key="9">
    <source>
        <dbReference type="Proteomes" id="UP000678499"/>
    </source>
</evidence>
<organism evidence="8">
    <name type="scientific">Notodromas monacha</name>
    <dbReference type="NCBI Taxonomy" id="399045"/>
    <lineage>
        <taxon>Eukaryota</taxon>
        <taxon>Metazoa</taxon>
        <taxon>Ecdysozoa</taxon>
        <taxon>Arthropoda</taxon>
        <taxon>Crustacea</taxon>
        <taxon>Oligostraca</taxon>
        <taxon>Ostracoda</taxon>
        <taxon>Podocopa</taxon>
        <taxon>Podocopida</taxon>
        <taxon>Cypridocopina</taxon>
        <taxon>Cypridoidea</taxon>
        <taxon>Cyprididae</taxon>
        <taxon>Notodromas</taxon>
    </lineage>
</organism>
<evidence type="ECO:0000256" key="1">
    <source>
        <dbReference type="ARBA" id="ARBA00009362"/>
    </source>
</evidence>
<dbReference type="GO" id="GO:0003735">
    <property type="term" value="F:structural constituent of ribosome"/>
    <property type="evidence" value="ECO:0007669"/>
    <property type="project" value="InterPro"/>
</dbReference>
<evidence type="ECO:0000259" key="7">
    <source>
        <dbReference type="Pfam" id="PF01775"/>
    </source>
</evidence>
<evidence type="ECO:0000256" key="3">
    <source>
        <dbReference type="ARBA" id="ARBA00023274"/>
    </source>
</evidence>
<gene>
    <name evidence="8" type="ORF">NMOB1V02_LOCUS9175</name>
</gene>
<accession>A0A7R9BTY1</accession>
<evidence type="ECO:0000256" key="4">
    <source>
        <dbReference type="ARBA" id="ARBA00035220"/>
    </source>
</evidence>
<dbReference type="AlphaFoldDB" id="A0A7R9BTY1"/>
<evidence type="ECO:0000313" key="8">
    <source>
        <dbReference type="EMBL" id="CAD7281531.1"/>
    </source>
</evidence>
<feature type="domain" description="Large ribosomal subunit protein eL20" evidence="7">
    <location>
        <begin position="7"/>
        <end position="130"/>
    </location>
</feature>
<dbReference type="FunFam" id="3.10.20.10:FF:000001">
    <property type="entry name" value="60S ribosomal protein L18a"/>
    <property type="match status" value="1"/>
</dbReference>
<dbReference type="GO" id="GO:0005840">
    <property type="term" value="C:ribosome"/>
    <property type="evidence" value="ECO:0007669"/>
    <property type="project" value="UniProtKB-KW"/>
</dbReference>
<proteinExistence type="inferred from homology"/>
<keyword evidence="9" id="KW-1185">Reference proteome</keyword>
<dbReference type="InterPro" id="IPR028877">
    <property type="entry name" value="Ribosomal_eL20"/>
</dbReference>
<dbReference type="SUPFAM" id="SSF160374">
    <property type="entry name" value="RplX-like"/>
    <property type="match status" value="1"/>
</dbReference>
<dbReference type="HAMAP" id="MF_00273">
    <property type="entry name" value="Ribosomal_eL20"/>
    <property type="match status" value="1"/>
</dbReference>
<dbReference type="Gene3D" id="3.10.20.10">
    <property type="match status" value="2"/>
</dbReference>
<dbReference type="InterPro" id="IPR021138">
    <property type="entry name" value="Ribosomal_eL20_eukaryotes"/>
</dbReference>
<dbReference type="OrthoDB" id="1294322at2759"/>
<feature type="region of interest" description="Disordered" evidence="6">
    <location>
        <begin position="580"/>
        <end position="600"/>
    </location>
</feature>
<name>A0A7R9BTY1_9CRUS</name>
<comment type="similarity">
    <text evidence="1">Belongs to the eukaryotic ribosomal protein eL20 family.</text>
</comment>
<dbReference type="Pfam" id="PF01775">
    <property type="entry name" value="Ribosomal_L18A"/>
    <property type="match status" value="1"/>
</dbReference>
<keyword evidence="3" id="KW-0687">Ribonucleoprotein</keyword>
<reference evidence="8" key="1">
    <citation type="submission" date="2020-11" db="EMBL/GenBank/DDBJ databases">
        <authorList>
            <person name="Tran Van P."/>
        </authorList>
    </citation>
    <scope>NUCLEOTIDE SEQUENCE</scope>
</reference>
<dbReference type="InterPro" id="IPR023573">
    <property type="entry name" value="Ribosomal_eL20_dom"/>
</dbReference>
<dbReference type="FunFam" id="3.10.20.10:FF:000002">
    <property type="entry name" value="60S ribosomal protein L18a"/>
    <property type="match status" value="1"/>
</dbReference>
<protein>
    <recommendedName>
        <fullName evidence="4">Large ribosomal subunit protein eL20</fullName>
    </recommendedName>
    <alternativeName>
        <fullName evidence="5">60S ribosomal protein L18a</fullName>
    </alternativeName>
</protein>
<feature type="region of interest" description="Disordered" evidence="6">
    <location>
        <begin position="537"/>
        <end position="559"/>
    </location>
</feature>
<sequence length="776" mass="87824">MKASGDLKEYEIVGRRIPSAKNPKPQLYKMRIFAPDHIVAKSRFWYFVKKLKKLKKANGEIVGLQRIREKNPLKIKNFGIWLRYDSRSGTHNQYREYRDVTVAGAVTQCYRDLGARHQARASTVQIQKIQLVKPADCRRAHVTQFHDRKIKFPLLKRSKRDLTLNPFTTLMIGLKYFFIYDNLYQSVLNASQDDDDGASFSDDPSGVLPYFYPTYTPTDTKVFLTGQIVGALQIAAVLASSRVRRLSLVNEEVLVWRFPRCLMVLCYEGALPVETLEMHFHPLVESAAYFYLYQVVNRSASTPPPSAKTLPELDLGYYDLPSAPFDTHQVSENVFIPAIYSTSPTEEEVVEATSVLETIQPLRLSDEDKQAVDGFVFTVANLLQNLCSTLRPEMTLLNLSRSGNDVFVESQELLSRMRKDFGANGGALFFSKRLVTSTLGVGITKLVALVDLSALVPAEVCVAPGKSAGNRLGVYRVHVRKESVGEDCVVEHQQSENTTAEKSPEKLSAATLRAMSKNGSLTTNYWRLLKRVEKRRIKQASRKRDEGQGGTNLTRNEDLGSFEDIPLSAAYCDNLDDEAEGKDVEVDDEDESAADSCDEDDNEYKPAFMITYRVEDMESFFLCERVPENLTRMAEVLHKALGNLEGSIWCRVKMTATGNGLKSNKFGWFQWDRQWGSAIQDGKIAADQRDALQLVNHQLSLQPCDFEDWHSEDDDDVIQELLCRSGQDMIYGRRSHSRDLFYWSECPVLQTGAPSTTSALAEFPERARKHLKRLIL</sequence>
<dbReference type="EMBL" id="CAJPEX010002944">
    <property type="protein sequence ID" value="CAG0921683.1"/>
    <property type="molecule type" value="Genomic_DNA"/>
</dbReference>
<dbReference type="GO" id="GO:0006412">
    <property type="term" value="P:translation"/>
    <property type="evidence" value="ECO:0007669"/>
    <property type="project" value="InterPro"/>
</dbReference>
<dbReference type="EMBL" id="OA884981">
    <property type="protein sequence ID" value="CAD7281531.1"/>
    <property type="molecule type" value="Genomic_DNA"/>
</dbReference>
<dbReference type="Proteomes" id="UP000678499">
    <property type="component" value="Unassembled WGS sequence"/>
</dbReference>
<dbReference type="PANTHER" id="PTHR10052">
    <property type="entry name" value="60S RIBOSOMAL PROTEIN L18A"/>
    <property type="match status" value="1"/>
</dbReference>
<evidence type="ECO:0000256" key="2">
    <source>
        <dbReference type="ARBA" id="ARBA00022980"/>
    </source>
</evidence>
<dbReference type="GO" id="GO:1990904">
    <property type="term" value="C:ribonucleoprotein complex"/>
    <property type="evidence" value="ECO:0007669"/>
    <property type="project" value="UniProtKB-KW"/>
</dbReference>
<keyword evidence="2" id="KW-0689">Ribosomal protein</keyword>